<gene>
    <name evidence="2" type="ORF">OMW55_01900</name>
</gene>
<dbReference type="EMBL" id="JAPDOB010000001">
    <property type="protein sequence ID" value="MCW3796562.1"/>
    <property type="molecule type" value="Genomic_DNA"/>
</dbReference>
<keyword evidence="1" id="KW-0812">Transmembrane</keyword>
<dbReference type="RefSeq" id="WP_264880384.1">
    <property type="nucleotide sequence ID" value="NZ_JAPDOB010000001.1"/>
</dbReference>
<evidence type="ECO:0000313" key="3">
    <source>
        <dbReference type="Proteomes" id="UP001526246"/>
    </source>
</evidence>
<protein>
    <submittedName>
        <fullName evidence="2">Uncharacterized protein</fullName>
    </submittedName>
</protein>
<keyword evidence="3" id="KW-1185">Reference proteome</keyword>
<feature type="transmembrane region" description="Helical" evidence="1">
    <location>
        <begin position="6"/>
        <end position="22"/>
    </location>
</feature>
<organism evidence="2 3">
    <name type="scientific">Sphingomonas arvum</name>
    <dbReference type="NCBI Taxonomy" id="2992113"/>
    <lineage>
        <taxon>Bacteria</taxon>
        <taxon>Pseudomonadati</taxon>
        <taxon>Pseudomonadota</taxon>
        <taxon>Alphaproteobacteria</taxon>
        <taxon>Sphingomonadales</taxon>
        <taxon>Sphingomonadaceae</taxon>
        <taxon>Sphingomonas</taxon>
    </lineage>
</organism>
<accession>A0ABT3JBW9</accession>
<keyword evidence="1" id="KW-0472">Membrane</keyword>
<feature type="transmembrane region" description="Helical" evidence="1">
    <location>
        <begin position="57"/>
        <end position="75"/>
    </location>
</feature>
<proteinExistence type="predicted"/>
<keyword evidence="1" id="KW-1133">Transmembrane helix</keyword>
<dbReference type="Proteomes" id="UP001526246">
    <property type="component" value="Unassembled WGS sequence"/>
</dbReference>
<reference evidence="2 3" key="1">
    <citation type="submission" date="2022-10" db="EMBL/GenBank/DDBJ databases">
        <title>Sphingomonas sp.</title>
        <authorList>
            <person name="Jin C."/>
        </authorList>
    </citation>
    <scope>NUCLEOTIDE SEQUENCE [LARGE SCALE GENOMIC DNA]</scope>
    <source>
        <strain evidence="2 3">BN140010</strain>
    </source>
</reference>
<comment type="caution">
    <text evidence="2">The sequence shown here is derived from an EMBL/GenBank/DDBJ whole genome shotgun (WGS) entry which is preliminary data.</text>
</comment>
<sequence>METPFDWITVGLFAALVTHFLAHSARDDGEDIHFVHYLVPSAGCALANWLGNHEWTVAAVAVLLAGAGYAWRFLVRPGLRPPTH</sequence>
<dbReference type="NCBIfam" id="NF045607">
    <property type="entry name" value="exo_Victor_syst"/>
    <property type="match status" value="1"/>
</dbReference>
<name>A0ABT3JBW9_9SPHN</name>
<dbReference type="InterPro" id="IPR054655">
    <property type="entry name" value="XrtV-like"/>
</dbReference>
<evidence type="ECO:0000256" key="1">
    <source>
        <dbReference type="SAM" id="Phobius"/>
    </source>
</evidence>
<evidence type="ECO:0000313" key="2">
    <source>
        <dbReference type="EMBL" id="MCW3796562.1"/>
    </source>
</evidence>